<dbReference type="RefSeq" id="WP_268924710.1">
    <property type="nucleotide sequence ID" value="NZ_JAPTGB010000007.1"/>
</dbReference>
<dbReference type="Proteomes" id="UP001141422">
    <property type="component" value="Unassembled WGS sequence"/>
</dbReference>
<reference evidence="1" key="1">
    <citation type="submission" date="2022-12" db="EMBL/GenBank/DDBJ databases">
        <title>Isolation and characterisation of novel Methanocorpusculum spp. from native Australian herbivores indicates the genus is ancestrally host-associated.</title>
        <authorList>
            <person name="Volmer J.G."/>
            <person name="Soo R.M."/>
            <person name="Evans P.N."/>
            <person name="Hoedt E.C."/>
            <person name="Astorga Alsina A.L."/>
            <person name="Woodcroft B.J."/>
            <person name="Tyson G.W."/>
            <person name="Hugenholtz P."/>
            <person name="Morrison M."/>
        </authorList>
    </citation>
    <scope>NUCLEOTIDE SEQUENCE</scope>
    <source>
        <strain evidence="1">MG</strain>
    </source>
</reference>
<comment type="caution">
    <text evidence="1">The sequence shown here is derived from an EMBL/GenBank/DDBJ whole genome shotgun (WGS) entry which is preliminary data.</text>
</comment>
<dbReference type="EMBL" id="JAPTGB010000007">
    <property type="protein sequence ID" value="MCZ0860499.1"/>
    <property type="molecule type" value="Genomic_DNA"/>
</dbReference>
<sequence length="59" mass="6752">MLPSAVLGLTDLAGRLHVRNLIPHEYLTYAVPWKLYLEMEEAAKADSIFQTHVWKELTA</sequence>
<gene>
    <name evidence="1" type="ORF">O0S10_04540</name>
</gene>
<keyword evidence="2" id="KW-1185">Reference proteome</keyword>
<accession>A0ABT4IFJ2</accession>
<organism evidence="1 2">
    <name type="scientific">Methanocorpusculum petauri</name>
    <dbReference type="NCBI Taxonomy" id="3002863"/>
    <lineage>
        <taxon>Archaea</taxon>
        <taxon>Methanobacteriati</taxon>
        <taxon>Methanobacteriota</taxon>
        <taxon>Stenosarchaea group</taxon>
        <taxon>Methanomicrobia</taxon>
        <taxon>Methanomicrobiales</taxon>
        <taxon>Methanocorpusculaceae</taxon>
        <taxon>Methanocorpusculum</taxon>
    </lineage>
</organism>
<name>A0ABT4IFJ2_9EURY</name>
<proteinExistence type="predicted"/>
<evidence type="ECO:0000313" key="2">
    <source>
        <dbReference type="Proteomes" id="UP001141422"/>
    </source>
</evidence>
<evidence type="ECO:0000313" key="1">
    <source>
        <dbReference type="EMBL" id="MCZ0860499.1"/>
    </source>
</evidence>
<protein>
    <submittedName>
        <fullName evidence="1">Uncharacterized protein</fullName>
    </submittedName>
</protein>